<reference evidence="11" key="2">
    <citation type="submission" date="2015-05" db="EMBL/GenBank/DDBJ databases">
        <title>Complete genome sequence of Corynebacterium mustelae DSM 45274, isolated from various tissues of a male ferret with lethal sepsis.</title>
        <authorList>
            <person name="Ruckert C."/>
            <person name="Albersmeier A."/>
            <person name="Winkler A."/>
            <person name="Tauch A."/>
        </authorList>
    </citation>
    <scope>NUCLEOTIDE SEQUENCE [LARGE SCALE GENOMIC DNA]</scope>
    <source>
        <strain evidence="11">DSM 45274</strain>
    </source>
</reference>
<evidence type="ECO:0000256" key="3">
    <source>
        <dbReference type="ARBA" id="ARBA00022448"/>
    </source>
</evidence>
<dbReference type="Pfam" id="PF07690">
    <property type="entry name" value="MFS_1"/>
    <property type="match status" value="1"/>
</dbReference>
<evidence type="ECO:0000313" key="10">
    <source>
        <dbReference type="EMBL" id="AKK07250.1"/>
    </source>
</evidence>
<feature type="transmembrane region" description="Helical" evidence="8">
    <location>
        <begin position="288"/>
        <end position="307"/>
    </location>
</feature>
<dbReference type="OrthoDB" id="63984at2"/>
<dbReference type="PROSITE" id="PS50850">
    <property type="entry name" value="MFS"/>
    <property type="match status" value="1"/>
</dbReference>
<dbReference type="InterPro" id="IPR020846">
    <property type="entry name" value="MFS_dom"/>
</dbReference>
<sequence>MACDPEPGLRAGSPTYRRAVLALVCAGLATFNALYTTQALLPKIATEFHVTTATATLSVSAATASLALCVVPAAILSERLGRGKTLIISVLAATSIGLLVPLAPTIKSLIALRALQGAFIAGVPAAAMTWISDEIHVRDISKAMGLYIAGTSVGGITGRLIPSMALGITDWRWAILMTSGFALLLAITTAVVIPAQRNFTPTQLNVKTHTVAAVTLWRHVPLALLFCCSFILMGVFVSLFNVIGFRLIDDFGFHESHVGLLFLLYFAGTYSSARAGKIIARYGHSTTLIYGSLAMLVGLALCAGNAIVVCCGLLVFIAAFFLIHSTASAAVSQLTTNTAQASGMYILMYYLGSSALGWASGGVYDQVGWYGFLLWLSGWLILLVTLVTVVKYQWRK</sequence>
<dbReference type="CDD" id="cd17324">
    <property type="entry name" value="MFS_NepI_like"/>
    <property type="match status" value="1"/>
</dbReference>
<feature type="transmembrane region" description="Helical" evidence="8">
    <location>
        <begin position="143"/>
        <end position="161"/>
    </location>
</feature>
<accession>A0A0G3H3C8</accession>
<protein>
    <submittedName>
        <fullName evidence="10">Arabinose efflux permease family protein</fullName>
    </submittedName>
</protein>
<organism evidence="10 11">
    <name type="scientific">Corynebacterium mustelae</name>
    <dbReference type="NCBI Taxonomy" id="571915"/>
    <lineage>
        <taxon>Bacteria</taxon>
        <taxon>Bacillati</taxon>
        <taxon>Actinomycetota</taxon>
        <taxon>Actinomycetes</taxon>
        <taxon>Mycobacteriales</taxon>
        <taxon>Corynebacteriaceae</taxon>
        <taxon>Corynebacterium</taxon>
    </lineage>
</organism>
<feature type="domain" description="Major facilitator superfamily (MFS) profile" evidence="9">
    <location>
        <begin position="19"/>
        <end position="396"/>
    </location>
</feature>
<feature type="transmembrane region" description="Helical" evidence="8">
    <location>
        <begin position="343"/>
        <end position="361"/>
    </location>
</feature>
<proteinExistence type="inferred from homology"/>
<dbReference type="InterPro" id="IPR011701">
    <property type="entry name" value="MFS"/>
</dbReference>
<evidence type="ECO:0000256" key="6">
    <source>
        <dbReference type="ARBA" id="ARBA00022989"/>
    </source>
</evidence>
<feature type="transmembrane region" description="Helical" evidence="8">
    <location>
        <begin position="257"/>
        <end position="276"/>
    </location>
</feature>
<evidence type="ECO:0000256" key="7">
    <source>
        <dbReference type="ARBA" id="ARBA00023136"/>
    </source>
</evidence>
<evidence type="ECO:0000256" key="8">
    <source>
        <dbReference type="SAM" id="Phobius"/>
    </source>
</evidence>
<evidence type="ECO:0000256" key="5">
    <source>
        <dbReference type="ARBA" id="ARBA00022692"/>
    </source>
</evidence>
<dbReference type="PANTHER" id="PTHR43271">
    <property type="entry name" value="BLL2771 PROTEIN"/>
    <property type="match status" value="1"/>
</dbReference>
<feature type="transmembrane region" description="Helical" evidence="8">
    <location>
        <begin position="222"/>
        <end position="245"/>
    </location>
</feature>
<dbReference type="RefSeq" id="WP_047263116.1">
    <property type="nucleotide sequence ID" value="NZ_CP011542.1"/>
</dbReference>
<evidence type="ECO:0000259" key="9">
    <source>
        <dbReference type="PROSITE" id="PS50850"/>
    </source>
</evidence>
<comment type="subcellular location">
    <subcellularLocation>
        <location evidence="1">Cell membrane</location>
        <topology evidence="1">Multi-pass membrane protein</topology>
    </subcellularLocation>
</comment>
<evidence type="ECO:0000313" key="11">
    <source>
        <dbReference type="Proteomes" id="UP000035199"/>
    </source>
</evidence>
<evidence type="ECO:0000256" key="4">
    <source>
        <dbReference type="ARBA" id="ARBA00022475"/>
    </source>
</evidence>
<dbReference type="InterPro" id="IPR036259">
    <property type="entry name" value="MFS_trans_sf"/>
</dbReference>
<dbReference type="AlphaFoldDB" id="A0A0G3H3C8"/>
<keyword evidence="3" id="KW-0813">Transport</keyword>
<dbReference type="EMBL" id="CP011542">
    <property type="protein sequence ID" value="AKK07250.1"/>
    <property type="molecule type" value="Genomic_DNA"/>
</dbReference>
<keyword evidence="7 8" id="KW-0472">Membrane</keyword>
<feature type="transmembrane region" description="Helical" evidence="8">
    <location>
        <begin position="313"/>
        <end position="331"/>
    </location>
</feature>
<keyword evidence="6 8" id="KW-1133">Transmembrane helix</keyword>
<feature type="transmembrane region" description="Helical" evidence="8">
    <location>
        <begin position="110"/>
        <end position="131"/>
    </location>
</feature>
<gene>
    <name evidence="10" type="ORF">CMUST_14790</name>
</gene>
<dbReference type="KEGG" id="cmv:CMUST_14790"/>
<dbReference type="GO" id="GO:0005886">
    <property type="term" value="C:plasma membrane"/>
    <property type="evidence" value="ECO:0007669"/>
    <property type="project" value="UniProtKB-SubCell"/>
</dbReference>
<dbReference type="STRING" id="571915.CMUST_14790"/>
<comment type="similarity">
    <text evidence="2">Belongs to the major facilitator superfamily.</text>
</comment>
<evidence type="ECO:0000256" key="2">
    <source>
        <dbReference type="ARBA" id="ARBA00008335"/>
    </source>
</evidence>
<keyword evidence="4" id="KW-1003">Cell membrane</keyword>
<feature type="transmembrane region" description="Helical" evidence="8">
    <location>
        <begin position="20"/>
        <end position="41"/>
    </location>
</feature>
<dbReference type="Proteomes" id="UP000035199">
    <property type="component" value="Chromosome"/>
</dbReference>
<reference evidence="10 11" key="1">
    <citation type="journal article" date="2015" name="Genome Announc.">
        <title>Complete Genome Sequence of the Type Strain Corynebacterium mustelae DSM 45274, Isolated from Various Tissues of a Male Ferret with Lethal Sepsis.</title>
        <authorList>
            <person name="Ruckert C."/>
            <person name="Eimer J."/>
            <person name="Winkler A."/>
            <person name="Tauch A."/>
        </authorList>
    </citation>
    <scope>NUCLEOTIDE SEQUENCE [LARGE SCALE GENOMIC DNA]</scope>
    <source>
        <strain evidence="10 11">DSM 45274</strain>
    </source>
</reference>
<feature type="transmembrane region" description="Helical" evidence="8">
    <location>
        <begin position="53"/>
        <end position="74"/>
    </location>
</feature>
<feature type="transmembrane region" description="Helical" evidence="8">
    <location>
        <begin position="86"/>
        <end position="104"/>
    </location>
</feature>
<dbReference type="Gene3D" id="1.20.1250.20">
    <property type="entry name" value="MFS general substrate transporter like domains"/>
    <property type="match status" value="1"/>
</dbReference>
<name>A0A0G3H3C8_9CORY</name>
<keyword evidence="11" id="KW-1185">Reference proteome</keyword>
<keyword evidence="5 8" id="KW-0812">Transmembrane</keyword>
<dbReference type="PANTHER" id="PTHR43271:SF1">
    <property type="entry name" value="INNER MEMBRANE TRANSPORT PROTEIN YNFM"/>
    <property type="match status" value="1"/>
</dbReference>
<feature type="transmembrane region" description="Helical" evidence="8">
    <location>
        <begin position="173"/>
        <end position="193"/>
    </location>
</feature>
<dbReference type="PATRIC" id="fig|571915.4.peg.3176"/>
<dbReference type="SUPFAM" id="SSF103473">
    <property type="entry name" value="MFS general substrate transporter"/>
    <property type="match status" value="1"/>
</dbReference>
<evidence type="ECO:0000256" key="1">
    <source>
        <dbReference type="ARBA" id="ARBA00004651"/>
    </source>
</evidence>
<feature type="transmembrane region" description="Helical" evidence="8">
    <location>
        <begin position="367"/>
        <end position="390"/>
    </location>
</feature>
<dbReference type="GO" id="GO:0022857">
    <property type="term" value="F:transmembrane transporter activity"/>
    <property type="evidence" value="ECO:0007669"/>
    <property type="project" value="InterPro"/>
</dbReference>